<dbReference type="EMBL" id="CP120628">
    <property type="protein sequence ID" value="WEW58527.1"/>
    <property type="molecule type" value="Genomic_DNA"/>
</dbReference>
<feature type="compositionally biased region" description="Polar residues" evidence="2">
    <location>
        <begin position="345"/>
        <end position="366"/>
    </location>
</feature>
<keyword evidence="1" id="KW-0479">Metal-binding</keyword>
<evidence type="ECO:0000313" key="5">
    <source>
        <dbReference type="EMBL" id="WEW58527.1"/>
    </source>
</evidence>
<feature type="compositionally biased region" description="Basic and acidic residues" evidence="2">
    <location>
        <begin position="275"/>
        <end position="294"/>
    </location>
</feature>
<keyword evidence="3" id="KW-1133">Transmembrane helix</keyword>
<dbReference type="Pfam" id="PF13639">
    <property type="entry name" value="zf-RING_2"/>
    <property type="match status" value="1"/>
</dbReference>
<dbReference type="SMART" id="SM00184">
    <property type="entry name" value="RING"/>
    <property type="match status" value="1"/>
</dbReference>
<feature type="region of interest" description="Disordered" evidence="2">
    <location>
        <begin position="159"/>
        <end position="209"/>
    </location>
</feature>
<keyword evidence="1" id="KW-0862">Zinc</keyword>
<dbReference type="SUPFAM" id="SSF57850">
    <property type="entry name" value="RING/U-box"/>
    <property type="match status" value="1"/>
</dbReference>
<dbReference type="PANTHER" id="PTHR22765">
    <property type="entry name" value="RING FINGER AND PROTEASE ASSOCIATED DOMAIN-CONTAINING"/>
    <property type="match status" value="1"/>
</dbReference>
<feature type="domain" description="RING-type" evidence="4">
    <location>
        <begin position="225"/>
        <end position="267"/>
    </location>
</feature>
<feature type="compositionally biased region" description="Basic and acidic residues" evidence="2">
    <location>
        <begin position="159"/>
        <end position="171"/>
    </location>
</feature>
<dbReference type="GO" id="GO:0005737">
    <property type="term" value="C:cytoplasm"/>
    <property type="evidence" value="ECO:0007669"/>
    <property type="project" value="TreeGrafter"/>
</dbReference>
<dbReference type="PANTHER" id="PTHR22765:SF434">
    <property type="entry name" value="GB|AAD18119.1-RELATED"/>
    <property type="match status" value="1"/>
</dbReference>
<feature type="transmembrane region" description="Helical" evidence="3">
    <location>
        <begin position="24"/>
        <end position="49"/>
    </location>
</feature>
<keyword evidence="3" id="KW-0812">Transmembrane</keyword>
<gene>
    <name evidence="5" type="ORF">PRK78_003995</name>
</gene>
<evidence type="ECO:0000313" key="6">
    <source>
        <dbReference type="Proteomes" id="UP001219355"/>
    </source>
</evidence>
<feature type="compositionally biased region" description="Basic and acidic residues" evidence="2">
    <location>
        <begin position="330"/>
        <end position="344"/>
    </location>
</feature>
<dbReference type="AlphaFoldDB" id="A0AAF0IJ34"/>
<feature type="region of interest" description="Disordered" evidence="2">
    <location>
        <begin position="273"/>
        <end position="309"/>
    </location>
</feature>
<evidence type="ECO:0000259" key="4">
    <source>
        <dbReference type="PROSITE" id="PS50089"/>
    </source>
</evidence>
<evidence type="ECO:0000256" key="1">
    <source>
        <dbReference type="PROSITE-ProRule" id="PRU00175"/>
    </source>
</evidence>
<proteinExistence type="predicted"/>
<feature type="region of interest" description="Disordered" evidence="2">
    <location>
        <begin position="324"/>
        <end position="412"/>
    </location>
</feature>
<dbReference type="InterPro" id="IPR051826">
    <property type="entry name" value="E3_ubiquitin-ligase_domain"/>
</dbReference>
<dbReference type="GO" id="GO:0008270">
    <property type="term" value="F:zinc ion binding"/>
    <property type="evidence" value="ECO:0007669"/>
    <property type="project" value="UniProtKB-KW"/>
</dbReference>
<dbReference type="PROSITE" id="PS50089">
    <property type="entry name" value="ZF_RING_2"/>
    <property type="match status" value="1"/>
</dbReference>
<dbReference type="GO" id="GO:0006511">
    <property type="term" value="P:ubiquitin-dependent protein catabolic process"/>
    <property type="evidence" value="ECO:0007669"/>
    <property type="project" value="TreeGrafter"/>
</dbReference>
<protein>
    <recommendedName>
        <fullName evidence="4">RING-type domain-containing protein</fullName>
    </recommendedName>
</protein>
<feature type="compositionally biased region" description="Polar residues" evidence="2">
    <location>
        <begin position="401"/>
        <end position="412"/>
    </location>
</feature>
<organism evidence="5 6">
    <name type="scientific">Emydomyces testavorans</name>
    <dbReference type="NCBI Taxonomy" id="2070801"/>
    <lineage>
        <taxon>Eukaryota</taxon>
        <taxon>Fungi</taxon>
        <taxon>Dikarya</taxon>
        <taxon>Ascomycota</taxon>
        <taxon>Pezizomycotina</taxon>
        <taxon>Eurotiomycetes</taxon>
        <taxon>Eurotiomycetidae</taxon>
        <taxon>Onygenales</taxon>
        <taxon>Nannizziopsiaceae</taxon>
        <taxon>Emydomyces</taxon>
    </lineage>
</organism>
<dbReference type="CDD" id="cd16473">
    <property type="entry name" value="RING-H2_RNF103"/>
    <property type="match status" value="1"/>
</dbReference>
<evidence type="ECO:0000256" key="2">
    <source>
        <dbReference type="SAM" id="MobiDB-lite"/>
    </source>
</evidence>
<keyword evidence="6" id="KW-1185">Reference proteome</keyword>
<dbReference type="InterPro" id="IPR001841">
    <property type="entry name" value="Znf_RING"/>
</dbReference>
<evidence type="ECO:0000256" key="3">
    <source>
        <dbReference type="SAM" id="Phobius"/>
    </source>
</evidence>
<dbReference type="GO" id="GO:0061630">
    <property type="term" value="F:ubiquitin protein ligase activity"/>
    <property type="evidence" value="ECO:0007669"/>
    <property type="project" value="TreeGrafter"/>
</dbReference>
<keyword evidence="3" id="KW-0472">Membrane</keyword>
<dbReference type="Proteomes" id="UP001219355">
    <property type="component" value="Chromosome 2"/>
</dbReference>
<dbReference type="Gene3D" id="3.30.40.10">
    <property type="entry name" value="Zinc/RING finger domain, C3HC4 (zinc finger)"/>
    <property type="match status" value="1"/>
</dbReference>
<dbReference type="FunFam" id="3.30.40.10:FF:000539">
    <property type="entry name" value="Ring finger domain protein"/>
    <property type="match status" value="1"/>
</dbReference>
<sequence>MSTSTPTPTGTPDTSPNSGNGQPLLFFVALGFGVVFTNLWIIVGVKYCFRYNQRHRQLRNEDTGEPIDLMAVPRTHRRRREKKLMSMDEVNSRFPLTKYKAWRASRADEGLPTAGGIEAPSGSRPATLRRSSGTVTDITNNPTIVTYAEASNTFHEEHKLLPKSDASEKETVPSPSEARASGEQPKLQAPDVNQDHLNDDDDDDHDDPIHAAMPAELLANPGDSCAICLDIIEDDDDVRGLTCGHAFHASCVDPWLTSRRACCPLCKADYYVPKPRPDGSDGNNEPERGRRNTDRGNNPAEPEPVFVGSRLHPFSTRIVLPGRFISIGPSDDRHGYSRGAREPRPSQSSPARGNDPDTTANRNDPSTVWRPRLPSLFLPRISLPSFRRSRPPQDQSRRNTEPTPGQLESGTR</sequence>
<keyword evidence="1" id="KW-0863">Zinc-finger</keyword>
<accession>A0AAF0IJ34</accession>
<reference evidence="5" key="1">
    <citation type="submission" date="2023-03" db="EMBL/GenBank/DDBJ databases">
        <title>Emydomyces testavorans Genome Sequence.</title>
        <authorList>
            <person name="Hoyer L."/>
        </authorList>
    </citation>
    <scope>NUCLEOTIDE SEQUENCE</scope>
    <source>
        <strain evidence="5">16-2883</strain>
    </source>
</reference>
<feature type="region of interest" description="Disordered" evidence="2">
    <location>
        <begin position="108"/>
        <end position="137"/>
    </location>
</feature>
<name>A0AAF0IJ34_9EURO</name>
<dbReference type="InterPro" id="IPR013083">
    <property type="entry name" value="Znf_RING/FYVE/PHD"/>
</dbReference>